<protein>
    <submittedName>
        <fullName evidence="1">Uncharacterized protein</fullName>
    </submittedName>
</protein>
<reference evidence="1 2" key="1">
    <citation type="journal article" date="2022" name="Nat. Ecol. Evol.">
        <title>A masculinizing supergene underlies an exaggerated male reproductive morph in a spider.</title>
        <authorList>
            <person name="Hendrickx F."/>
            <person name="De Corte Z."/>
            <person name="Sonet G."/>
            <person name="Van Belleghem S.M."/>
            <person name="Kostlbacher S."/>
            <person name="Vangestel C."/>
        </authorList>
    </citation>
    <scope>NUCLEOTIDE SEQUENCE [LARGE SCALE GENOMIC DNA]</scope>
    <source>
        <strain evidence="1">W744_W776</strain>
    </source>
</reference>
<dbReference type="AlphaFoldDB" id="A0AAV6VTF8"/>
<sequence length="95" mass="10462">MPFKTAAPTHIPAERKTCVLPYSQTELNKISNMRQKIASKQGSALPHLPASPGISDLPHPRLEIFLIDYRERVLGNKSSAASGLGIVLYISVLFY</sequence>
<organism evidence="1 2">
    <name type="scientific">Oedothorax gibbosus</name>
    <dbReference type="NCBI Taxonomy" id="931172"/>
    <lineage>
        <taxon>Eukaryota</taxon>
        <taxon>Metazoa</taxon>
        <taxon>Ecdysozoa</taxon>
        <taxon>Arthropoda</taxon>
        <taxon>Chelicerata</taxon>
        <taxon>Arachnida</taxon>
        <taxon>Araneae</taxon>
        <taxon>Araneomorphae</taxon>
        <taxon>Entelegynae</taxon>
        <taxon>Araneoidea</taxon>
        <taxon>Linyphiidae</taxon>
        <taxon>Erigoninae</taxon>
        <taxon>Oedothorax</taxon>
    </lineage>
</organism>
<keyword evidence="2" id="KW-1185">Reference proteome</keyword>
<gene>
    <name evidence="1" type="ORF">JTE90_021049</name>
</gene>
<evidence type="ECO:0000313" key="2">
    <source>
        <dbReference type="Proteomes" id="UP000827092"/>
    </source>
</evidence>
<name>A0AAV6VTF8_9ARAC</name>
<dbReference type="Proteomes" id="UP000827092">
    <property type="component" value="Unassembled WGS sequence"/>
</dbReference>
<proteinExistence type="predicted"/>
<evidence type="ECO:0000313" key="1">
    <source>
        <dbReference type="EMBL" id="KAG8199036.1"/>
    </source>
</evidence>
<dbReference type="EMBL" id="JAFNEN010000032">
    <property type="protein sequence ID" value="KAG8199036.1"/>
    <property type="molecule type" value="Genomic_DNA"/>
</dbReference>
<accession>A0AAV6VTF8</accession>
<comment type="caution">
    <text evidence="1">The sequence shown here is derived from an EMBL/GenBank/DDBJ whole genome shotgun (WGS) entry which is preliminary data.</text>
</comment>